<dbReference type="EMBL" id="JANPWB010000006">
    <property type="protein sequence ID" value="KAJ1176157.1"/>
    <property type="molecule type" value="Genomic_DNA"/>
</dbReference>
<gene>
    <name evidence="2" type="ORF">NDU88_001440</name>
</gene>
<protein>
    <recommendedName>
        <fullName evidence="4">Secreted protein</fullName>
    </recommendedName>
</protein>
<evidence type="ECO:0000313" key="3">
    <source>
        <dbReference type="Proteomes" id="UP001066276"/>
    </source>
</evidence>
<dbReference type="AlphaFoldDB" id="A0AAV7THU3"/>
<feature type="region of interest" description="Disordered" evidence="1">
    <location>
        <begin position="43"/>
        <end position="64"/>
    </location>
</feature>
<evidence type="ECO:0000313" key="2">
    <source>
        <dbReference type="EMBL" id="KAJ1176157.1"/>
    </source>
</evidence>
<organism evidence="2 3">
    <name type="scientific">Pleurodeles waltl</name>
    <name type="common">Iberian ribbed newt</name>
    <dbReference type="NCBI Taxonomy" id="8319"/>
    <lineage>
        <taxon>Eukaryota</taxon>
        <taxon>Metazoa</taxon>
        <taxon>Chordata</taxon>
        <taxon>Craniata</taxon>
        <taxon>Vertebrata</taxon>
        <taxon>Euteleostomi</taxon>
        <taxon>Amphibia</taxon>
        <taxon>Batrachia</taxon>
        <taxon>Caudata</taxon>
        <taxon>Salamandroidea</taxon>
        <taxon>Salamandridae</taxon>
        <taxon>Pleurodelinae</taxon>
        <taxon>Pleurodeles</taxon>
    </lineage>
</organism>
<evidence type="ECO:0000256" key="1">
    <source>
        <dbReference type="SAM" id="MobiDB-lite"/>
    </source>
</evidence>
<reference evidence="2" key="1">
    <citation type="journal article" date="2022" name="bioRxiv">
        <title>Sequencing and chromosome-scale assembly of the giantPleurodeles waltlgenome.</title>
        <authorList>
            <person name="Brown T."/>
            <person name="Elewa A."/>
            <person name="Iarovenko S."/>
            <person name="Subramanian E."/>
            <person name="Araus A.J."/>
            <person name="Petzold A."/>
            <person name="Susuki M."/>
            <person name="Suzuki K.-i.T."/>
            <person name="Hayashi T."/>
            <person name="Toyoda A."/>
            <person name="Oliveira C."/>
            <person name="Osipova E."/>
            <person name="Leigh N.D."/>
            <person name="Simon A."/>
            <person name="Yun M.H."/>
        </authorList>
    </citation>
    <scope>NUCLEOTIDE SEQUENCE</scope>
    <source>
        <strain evidence="2">20211129_DDA</strain>
        <tissue evidence="2">Liver</tissue>
    </source>
</reference>
<keyword evidence="3" id="KW-1185">Reference proteome</keyword>
<dbReference type="Proteomes" id="UP001066276">
    <property type="component" value="Chromosome 3_2"/>
</dbReference>
<accession>A0AAV7THU3</accession>
<evidence type="ECO:0008006" key="4">
    <source>
        <dbReference type="Google" id="ProtNLM"/>
    </source>
</evidence>
<comment type="caution">
    <text evidence="2">The sequence shown here is derived from an EMBL/GenBank/DDBJ whole genome shotgun (WGS) entry which is preliminary data.</text>
</comment>
<sequence>MCGTDSSVPARPGFFRANLRRPPTPTVPATILCWALLRRAATEARPPRRGSLSRSHWSPEGPEASVTVVHATSPKRRGSFLCFLRCQCGCGFLLSPLEAPVSAAR</sequence>
<proteinExistence type="predicted"/>
<name>A0AAV7THU3_PLEWA</name>